<evidence type="ECO:0000259" key="3">
    <source>
        <dbReference type="Pfam" id="PF08797"/>
    </source>
</evidence>
<dbReference type="EMBL" id="JBHUMY010000018">
    <property type="protein sequence ID" value="MFD2661866.1"/>
    <property type="molecule type" value="Genomic_DNA"/>
</dbReference>
<dbReference type="Proteomes" id="UP001597493">
    <property type="component" value="Unassembled WGS sequence"/>
</dbReference>
<accession>A0ABW5QZE1</accession>
<sequence length="131" mass="14885">MNQPIYVAITGTQHYYGAAFIKPGQIIHLTKDPDNIHDHEAIRAEIIPIGKIGYVANSAHTVPNGCWSAGRMYDTFDRHICAIVRFIVKDLVIAELAPDIEEVYILKTTEQTSFDRQHRELSDYWEGLNSD</sequence>
<dbReference type="Pfam" id="PF08797">
    <property type="entry name" value="HIRAN"/>
    <property type="match status" value="1"/>
</dbReference>
<feature type="domain" description="HIRAN" evidence="3">
    <location>
        <begin position="5"/>
        <end position="58"/>
    </location>
</feature>
<keyword evidence="2" id="KW-0378">Hydrolase</keyword>
<organism evidence="4 5">
    <name type="scientific">Paenibacillus thailandensis</name>
    <dbReference type="NCBI Taxonomy" id="393250"/>
    <lineage>
        <taxon>Bacteria</taxon>
        <taxon>Bacillati</taxon>
        <taxon>Bacillota</taxon>
        <taxon>Bacilli</taxon>
        <taxon>Bacillales</taxon>
        <taxon>Paenibacillaceae</taxon>
        <taxon>Paenibacillus</taxon>
    </lineage>
</organism>
<name>A0ABW5QZE1_9BACL</name>
<dbReference type="InterPro" id="IPR014905">
    <property type="entry name" value="HIRAN"/>
</dbReference>
<gene>
    <name evidence="4" type="ORF">ACFSW5_16550</name>
</gene>
<evidence type="ECO:0000256" key="2">
    <source>
        <dbReference type="ARBA" id="ARBA00022801"/>
    </source>
</evidence>
<keyword evidence="5" id="KW-1185">Reference proteome</keyword>
<keyword evidence="1" id="KW-0479">Metal-binding</keyword>
<dbReference type="RefSeq" id="WP_379275326.1">
    <property type="nucleotide sequence ID" value="NZ_JBHUGT010000023.1"/>
</dbReference>
<protein>
    <submittedName>
        <fullName evidence="4">HIRAN domain-containing protein</fullName>
    </submittedName>
</protein>
<evidence type="ECO:0000313" key="5">
    <source>
        <dbReference type="Proteomes" id="UP001597493"/>
    </source>
</evidence>
<dbReference type="Gene3D" id="3.30.70.2330">
    <property type="match status" value="1"/>
</dbReference>
<evidence type="ECO:0000256" key="1">
    <source>
        <dbReference type="ARBA" id="ARBA00022723"/>
    </source>
</evidence>
<proteinExistence type="predicted"/>
<evidence type="ECO:0000313" key="4">
    <source>
        <dbReference type="EMBL" id="MFD2661866.1"/>
    </source>
</evidence>
<comment type="caution">
    <text evidence="4">The sequence shown here is derived from an EMBL/GenBank/DDBJ whole genome shotgun (WGS) entry which is preliminary data.</text>
</comment>
<reference evidence="5" key="1">
    <citation type="journal article" date="2019" name="Int. J. Syst. Evol. Microbiol.">
        <title>The Global Catalogue of Microorganisms (GCM) 10K type strain sequencing project: providing services to taxonomists for standard genome sequencing and annotation.</title>
        <authorList>
            <consortium name="The Broad Institute Genomics Platform"/>
            <consortium name="The Broad Institute Genome Sequencing Center for Infectious Disease"/>
            <person name="Wu L."/>
            <person name="Ma J."/>
        </authorList>
    </citation>
    <scope>NUCLEOTIDE SEQUENCE [LARGE SCALE GENOMIC DNA]</scope>
    <source>
        <strain evidence="5">TISTR 1827</strain>
    </source>
</reference>